<dbReference type="STRING" id="1314771.A0A197K3M4"/>
<accession>A0A197K3M4</accession>
<dbReference type="PANTHER" id="PTHR23274">
    <property type="entry name" value="DNA HELICASE-RELATED"/>
    <property type="match status" value="1"/>
</dbReference>
<proteinExistence type="predicted"/>
<organism evidence="1 2">
    <name type="scientific">Linnemannia elongata AG-77</name>
    <dbReference type="NCBI Taxonomy" id="1314771"/>
    <lineage>
        <taxon>Eukaryota</taxon>
        <taxon>Fungi</taxon>
        <taxon>Fungi incertae sedis</taxon>
        <taxon>Mucoromycota</taxon>
        <taxon>Mortierellomycotina</taxon>
        <taxon>Mortierellomycetes</taxon>
        <taxon>Mortierellales</taxon>
        <taxon>Mortierellaceae</taxon>
        <taxon>Linnemannia</taxon>
    </lineage>
</organism>
<dbReference type="GO" id="GO:0006260">
    <property type="term" value="P:DNA replication"/>
    <property type="evidence" value="ECO:0007669"/>
    <property type="project" value="TreeGrafter"/>
</dbReference>
<dbReference type="InterPro" id="IPR027417">
    <property type="entry name" value="P-loop_NTPase"/>
</dbReference>
<dbReference type="CDD" id="cd18809">
    <property type="entry name" value="SF1_C_RecD"/>
    <property type="match status" value="1"/>
</dbReference>
<dbReference type="EMBL" id="KV442028">
    <property type="protein sequence ID" value="OAQ31788.1"/>
    <property type="molecule type" value="Genomic_DNA"/>
</dbReference>
<dbReference type="GO" id="GO:0005657">
    <property type="term" value="C:replication fork"/>
    <property type="evidence" value="ECO:0007669"/>
    <property type="project" value="TreeGrafter"/>
</dbReference>
<dbReference type="OrthoDB" id="3691720at2759"/>
<protein>
    <recommendedName>
        <fullName evidence="3">Helicase</fullName>
    </recommendedName>
</protein>
<name>A0A197K3M4_9FUNG</name>
<dbReference type="Proteomes" id="UP000078512">
    <property type="component" value="Unassembled WGS sequence"/>
</dbReference>
<evidence type="ECO:0000313" key="2">
    <source>
        <dbReference type="Proteomes" id="UP000078512"/>
    </source>
</evidence>
<dbReference type="SUPFAM" id="SSF52540">
    <property type="entry name" value="P-loop containing nucleoside triphosphate hydrolases"/>
    <property type="match status" value="1"/>
</dbReference>
<dbReference type="PANTHER" id="PTHR23274:SF51">
    <property type="entry name" value="OS03G0423850 PROTEIN"/>
    <property type="match status" value="1"/>
</dbReference>
<sequence>MFDRRQFPVKPAFDITINKAQGQTLQRVGVYLPGPVFTHGQLYVALSRCSSRDNKKVLIKNGTLPGHTGVYTRNIVFREEL</sequence>
<gene>
    <name evidence="1" type="ORF">K457DRAFT_71467</name>
</gene>
<dbReference type="AlphaFoldDB" id="A0A197K3M4"/>
<reference evidence="1 2" key="1">
    <citation type="submission" date="2016-05" db="EMBL/GenBank/DDBJ databases">
        <title>Genome sequencing reveals origins of a unique bacterial endosymbiosis in the earliest lineages of terrestrial Fungi.</title>
        <authorList>
            <consortium name="DOE Joint Genome Institute"/>
            <person name="Uehling J."/>
            <person name="Gryganskyi A."/>
            <person name="Hameed K."/>
            <person name="Tschaplinski T."/>
            <person name="Misztal P."/>
            <person name="Wu S."/>
            <person name="Desiro A."/>
            <person name="Vande Pol N."/>
            <person name="Du Z.-Y."/>
            <person name="Zienkiewicz A."/>
            <person name="Zienkiewicz K."/>
            <person name="Morin E."/>
            <person name="Tisserant E."/>
            <person name="Splivallo R."/>
            <person name="Hainaut M."/>
            <person name="Henrissat B."/>
            <person name="Ohm R."/>
            <person name="Kuo A."/>
            <person name="Yan J."/>
            <person name="Lipzen A."/>
            <person name="Nolan M."/>
            <person name="Labutti K."/>
            <person name="Barry K."/>
            <person name="Goldstein A."/>
            <person name="Labbe J."/>
            <person name="Schadt C."/>
            <person name="Tuskan G."/>
            <person name="Grigoriev I."/>
            <person name="Martin F."/>
            <person name="Vilgalys R."/>
            <person name="Bonito G."/>
        </authorList>
    </citation>
    <scope>NUCLEOTIDE SEQUENCE [LARGE SCALE GENOMIC DNA]</scope>
    <source>
        <strain evidence="1 2">AG-77</strain>
    </source>
</reference>
<evidence type="ECO:0000313" key="1">
    <source>
        <dbReference type="EMBL" id="OAQ31788.1"/>
    </source>
</evidence>
<evidence type="ECO:0008006" key="3">
    <source>
        <dbReference type="Google" id="ProtNLM"/>
    </source>
</evidence>
<keyword evidence="2" id="KW-1185">Reference proteome</keyword>